<dbReference type="EMBL" id="CP045226">
    <property type="protein sequence ID" value="QFS49283.1"/>
    <property type="molecule type" value="Genomic_DNA"/>
</dbReference>
<protein>
    <submittedName>
        <fullName evidence="1">Uncharacterized protein</fullName>
    </submittedName>
</protein>
<proteinExistence type="predicted"/>
<reference evidence="1 2" key="1">
    <citation type="submission" date="2019-10" db="EMBL/GenBank/DDBJ databases">
        <title>Genomic and transcriptomic insights into the perfect genentic adaptation of a filamentous nitrogen-fixing cyanobacterium to rice fields.</title>
        <authorList>
            <person name="Chen Z."/>
        </authorList>
    </citation>
    <scope>NUCLEOTIDE SEQUENCE [LARGE SCALE GENOMIC DNA]</scope>
    <source>
        <strain evidence="1">CCNUC1</strain>
    </source>
</reference>
<accession>A0A5P8W923</accession>
<organism evidence="1 2">
    <name type="scientific">Nostoc sphaeroides CCNUC1</name>
    <dbReference type="NCBI Taxonomy" id="2653204"/>
    <lineage>
        <taxon>Bacteria</taxon>
        <taxon>Bacillati</taxon>
        <taxon>Cyanobacteriota</taxon>
        <taxon>Cyanophyceae</taxon>
        <taxon>Nostocales</taxon>
        <taxon>Nostocaceae</taxon>
        <taxon>Nostoc</taxon>
    </lineage>
</organism>
<evidence type="ECO:0000313" key="1">
    <source>
        <dbReference type="EMBL" id="QFS49283.1"/>
    </source>
</evidence>
<dbReference type="AlphaFoldDB" id="A0A5P8W923"/>
<dbReference type="Proteomes" id="UP000326678">
    <property type="component" value="Chromosome Gxm1"/>
</dbReference>
<gene>
    <name evidence="1" type="ORF">GXM_06777</name>
</gene>
<evidence type="ECO:0000313" key="2">
    <source>
        <dbReference type="Proteomes" id="UP000326678"/>
    </source>
</evidence>
<keyword evidence="2" id="KW-1185">Reference proteome</keyword>
<sequence length="40" mass="4396">MQGFHSTKDWGLGKFKSGFRPHSFPIPSSHSLVPSPQSPT</sequence>
<name>A0A5P8W923_9NOSO</name>
<dbReference type="KEGG" id="nsh:GXM_06777"/>